<organism evidence="1 2">
    <name type="scientific">Paraburkholderia caffeinitolerans</name>
    <dbReference type="NCBI Taxonomy" id="1723730"/>
    <lineage>
        <taxon>Bacteria</taxon>
        <taxon>Pseudomonadati</taxon>
        <taxon>Pseudomonadota</taxon>
        <taxon>Betaproteobacteria</taxon>
        <taxon>Burkholderiales</taxon>
        <taxon>Burkholderiaceae</taxon>
        <taxon>Paraburkholderia</taxon>
    </lineage>
</organism>
<keyword evidence="2" id="KW-1185">Reference proteome</keyword>
<protein>
    <submittedName>
        <fullName evidence="1">Uncharacterized protein</fullName>
    </submittedName>
</protein>
<evidence type="ECO:0000313" key="2">
    <source>
        <dbReference type="Proteomes" id="UP000494119"/>
    </source>
</evidence>
<reference evidence="1 2" key="1">
    <citation type="submission" date="2020-04" db="EMBL/GenBank/DDBJ databases">
        <authorList>
            <person name="De Canck E."/>
        </authorList>
    </citation>
    <scope>NUCLEOTIDE SEQUENCE [LARGE SCALE GENOMIC DNA]</scope>
    <source>
        <strain evidence="1 2">LMG 28688</strain>
    </source>
</reference>
<sequence length="48" mass="5419">MYNIETCFVYNVLRCHFSTQIKIPVGMMPTGIFWGLTRAAAKRPLATA</sequence>
<dbReference type="EMBL" id="CADIKL010000053">
    <property type="protein sequence ID" value="CAB3807301.1"/>
    <property type="molecule type" value="Genomic_DNA"/>
</dbReference>
<name>A0A6J5GUM6_9BURK</name>
<gene>
    <name evidence="1" type="ORF">LMG28688_06519</name>
</gene>
<accession>A0A6J5GUM6</accession>
<dbReference type="AlphaFoldDB" id="A0A6J5GUM6"/>
<dbReference type="Proteomes" id="UP000494119">
    <property type="component" value="Unassembled WGS sequence"/>
</dbReference>
<evidence type="ECO:0000313" key="1">
    <source>
        <dbReference type="EMBL" id="CAB3807301.1"/>
    </source>
</evidence>
<proteinExistence type="predicted"/>